<keyword evidence="2" id="KW-1185">Reference proteome</keyword>
<name>A0A7R5L0F2_9PASS</name>
<feature type="compositionally biased region" description="Polar residues" evidence="1">
    <location>
        <begin position="1"/>
        <end position="11"/>
    </location>
</feature>
<feature type="region of interest" description="Disordered" evidence="1">
    <location>
        <begin position="225"/>
        <end position="264"/>
    </location>
</feature>
<organism evidence="2 3">
    <name type="scientific">Pipra filicauda</name>
    <name type="common">Wire-tailed manakin</name>
    <dbReference type="NCBI Taxonomy" id="649802"/>
    <lineage>
        <taxon>Eukaryota</taxon>
        <taxon>Metazoa</taxon>
        <taxon>Chordata</taxon>
        <taxon>Craniata</taxon>
        <taxon>Vertebrata</taxon>
        <taxon>Euteleostomi</taxon>
        <taxon>Archelosauria</taxon>
        <taxon>Archosauria</taxon>
        <taxon>Dinosauria</taxon>
        <taxon>Saurischia</taxon>
        <taxon>Theropoda</taxon>
        <taxon>Coelurosauria</taxon>
        <taxon>Aves</taxon>
        <taxon>Neognathae</taxon>
        <taxon>Neoaves</taxon>
        <taxon>Telluraves</taxon>
        <taxon>Australaves</taxon>
        <taxon>Passeriformes</taxon>
        <taxon>Pipridae</taxon>
        <taxon>Pipra</taxon>
    </lineage>
</organism>
<sequence>MKSWSPRTNPLPQRLPRTARSPGPAAAPPEPPRAVGAAASAAAAPPPNNSPRTDTVEKTTREERVETRFFSRTRGAALAPPGARGGPAGAAEAAPGSGPGWAGLAGPRAGVSPAPSSVPRQGTETLQTSNKHPKLPPSHQPALPRRLLRGASACRGHVSLSGFPPWRVPDVGLISMASLPRNSQQDSFPQLLTPCCLFWRVIHFSRISFMADLKHEMPCLSHPKDSVWGSREEGEQGPHTRTDLNSEEIDKSLCLGEPGASSPS</sequence>
<dbReference type="AlphaFoldDB" id="A0A7R5L0F2"/>
<evidence type="ECO:0000313" key="3">
    <source>
        <dbReference type="RefSeq" id="XP_039242379.1"/>
    </source>
</evidence>
<feature type="compositionally biased region" description="Low complexity" evidence="1">
    <location>
        <begin position="33"/>
        <end position="43"/>
    </location>
</feature>
<feature type="compositionally biased region" description="Polar residues" evidence="1">
    <location>
        <begin position="114"/>
        <end position="130"/>
    </location>
</feature>
<dbReference type="GeneID" id="114002598"/>
<reference evidence="3" key="1">
    <citation type="submission" date="2025-08" db="UniProtKB">
        <authorList>
            <consortium name="RefSeq"/>
        </authorList>
    </citation>
    <scope>IDENTIFICATION</scope>
    <source>
        <tissue evidence="3">Muscle</tissue>
    </source>
</reference>
<dbReference type="InParanoid" id="A0A7R5L0F2"/>
<gene>
    <name evidence="3" type="primary">LOC114002598</name>
</gene>
<feature type="region of interest" description="Disordered" evidence="1">
    <location>
        <begin position="1"/>
        <end position="143"/>
    </location>
</feature>
<dbReference type="Proteomes" id="UP000504627">
    <property type="component" value="Unplaced"/>
</dbReference>
<protein>
    <submittedName>
        <fullName evidence="3">Taperin-like</fullName>
    </submittedName>
</protein>
<dbReference type="RefSeq" id="XP_039242379.1">
    <property type="nucleotide sequence ID" value="XM_039386445.1"/>
</dbReference>
<accession>A0A7R5L0F2</accession>
<feature type="compositionally biased region" description="Basic and acidic residues" evidence="1">
    <location>
        <begin position="225"/>
        <end position="251"/>
    </location>
</feature>
<feature type="compositionally biased region" description="Low complexity" evidence="1">
    <location>
        <begin position="70"/>
        <end position="82"/>
    </location>
</feature>
<feature type="compositionally biased region" description="Basic and acidic residues" evidence="1">
    <location>
        <begin position="54"/>
        <end position="69"/>
    </location>
</feature>
<proteinExistence type="predicted"/>
<evidence type="ECO:0000313" key="2">
    <source>
        <dbReference type="Proteomes" id="UP000504627"/>
    </source>
</evidence>
<evidence type="ECO:0000256" key="1">
    <source>
        <dbReference type="SAM" id="MobiDB-lite"/>
    </source>
</evidence>